<evidence type="ECO:0000256" key="2">
    <source>
        <dbReference type="ARBA" id="ARBA00009409"/>
    </source>
</evidence>
<dbReference type="FunFam" id="3.40.50.1780:FF:000004">
    <property type="entry name" value="Cytosolic Fe-S cluster assembly factor nar1"/>
    <property type="match status" value="1"/>
</dbReference>
<comment type="similarity">
    <text evidence="2">Belongs to the FPG family.</text>
</comment>
<dbReference type="SUPFAM" id="SSF53920">
    <property type="entry name" value="Fe-only hydrogenase"/>
    <property type="match status" value="1"/>
</dbReference>
<dbReference type="SUPFAM" id="SSF46946">
    <property type="entry name" value="S13-like H2TH domain"/>
    <property type="match status" value="1"/>
</dbReference>
<dbReference type="InterPro" id="IPR010979">
    <property type="entry name" value="Ribosomal_uS13-like_H2TH"/>
</dbReference>
<name>A0A6V8HIF3_TALPI</name>
<dbReference type="GO" id="GO:0003684">
    <property type="term" value="F:damaged DNA binding"/>
    <property type="evidence" value="ECO:0007669"/>
    <property type="project" value="InterPro"/>
</dbReference>
<dbReference type="InterPro" id="IPR009016">
    <property type="entry name" value="Fe_hydrogenase"/>
</dbReference>
<dbReference type="FunFam" id="3.30.70.20:FF:000042">
    <property type="entry name" value="Cytosolic Fe-S cluster assembly factor NAR1"/>
    <property type="match status" value="1"/>
</dbReference>
<evidence type="ECO:0000256" key="6">
    <source>
        <dbReference type="ARBA" id="ARBA00022485"/>
    </source>
</evidence>
<dbReference type="SMART" id="SM00898">
    <property type="entry name" value="Fapy_DNA_glyco"/>
    <property type="match status" value="1"/>
</dbReference>
<keyword evidence="22" id="KW-1185">Reference proteome</keyword>
<evidence type="ECO:0000256" key="13">
    <source>
        <dbReference type="ARBA" id="ARBA00023204"/>
    </source>
</evidence>
<dbReference type="CDD" id="cd08972">
    <property type="entry name" value="PF_Nei_N"/>
    <property type="match status" value="1"/>
</dbReference>
<dbReference type="Gene3D" id="3.40.950.10">
    <property type="entry name" value="Fe-only Hydrogenase (Larger Subunit), Chain L, domain 3"/>
    <property type="match status" value="1"/>
</dbReference>
<dbReference type="InterPro" id="IPR035937">
    <property type="entry name" value="FPG_N"/>
</dbReference>
<keyword evidence="8" id="KW-0227">DNA damage</keyword>
<feature type="compositionally biased region" description="Acidic residues" evidence="19">
    <location>
        <begin position="325"/>
        <end position="334"/>
    </location>
</feature>
<dbReference type="SMART" id="SM01232">
    <property type="entry name" value="H2TH"/>
    <property type="match status" value="1"/>
</dbReference>
<evidence type="ECO:0000256" key="9">
    <source>
        <dbReference type="ARBA" id="ARBA00022801"/>
    </source>
</evidence>
<dbReference type="InterPro" id="IPR050340">
    <property type="entry name" value="Cytosolic_Fe-S_CAF"/>
</dbReference>
<keyword evidence="10" id="KW-0408">Iron</keyword>
<keyword evidence="12" id="KW-0238">DNA-binding</keyword>
<protein>
    <recommendedName>
        <fullName evidence="4">Cytosolic Fe-S cluster assembly factor NAR1</fullName>
        <ecNumber evidence="3">4.2.99.18</ecNumber>
    </recommendedName>
    <alternativeName>
        <fullName evidence="5">Cytosolic Fe-S cluster assembly factor nar1</fullName>
    </alternativeName>
    <alternativeName>
        <fullName evidence="18">Nuclear architecture-related protein 1</fullName>
    </alternativeName>
</protein>
<organism evidence="21 22">
    <name type="scientific">Talaromyces pinophilus</name>
    <name type="common">Penicillium pinophilum</name>
    <dbReference type="NCBI Taxonomy" id="128442"/>
    <lineage>
        <taxon>Eukaryota</taxon>
        <taxon>Fungi</taxon>
        <taxon>Dikarya</taxon>
        <taxon>Ascomycota</taxon>
        <taxon>Pezizomycotina</taxon>
        <taxon>Eurotiomycetes</taxon>
        <taxon>Eurotiomycetidae</taxon>
        <taxon>Eurotiales</taxon>
        <taxon>Trichocomaceae</taxon>
        <taxon>Talaromyces</taxon>
        <taxon>Talaromyces sect. Talaromyces</taxon>
    </lineage>
</organism>
<dbReference type="Pfam" id="PF02906">
    <property type="entry name" value="Fe_hyd_lg_C"/>
    <property type="match status" value="1"/>
</dbReference>
<feature type="region of interest" description="Disordered" evidence="19">
    <location>
        <begin position="315"/>
        <end position="343"/>
    </location>
</feature>
<dbReference type="InterPro" id="IPR015886">
    <property type="entry name" value="H2TH_FPG"/>
</dbReference>
<evidence type="ECO:0000256" key="15">
    <source>
        <dbReference type="ARBA" id="ARBA00023268"/>
    </source>
</evidence>
<dbReference type="Pfam" id="PF06831">
    <property type="entry name" value="H2TH"/>
    <property type="match status" value="1"/>
</dbReference>
<keyword evidence="16" id="KW-0326">Glycosidase</keyword>
<evidence type="ECO:0000256" key="16">
    <source>
        <dbReference type="ARBA" id="ARBA00023295"/>
    </source>
</evidence>
<dbReference type="FunFam" id="3.20.190.10:FF:000004">
    <property type="entry name" value="Putative Formamidopyrimidine-DNA glycosylase"/>
    <property type="match status" value="1"/>
</dbReference>
<dbReference type="EC" id="4.2.99.18" evidence="3"/>
<evidence type="ECO:0000256" key="4">
    <source>
        <dbReference type="ARBA" id="ARBA00015854"/>
    </source>
</evidence>
<gene>
    <name evidence="21" type="ORF">TCE0_042r14855</name>
</gene>
<evidence type="ECO:0000256" key="7">
    <source>
        <dbReference type="ARBA" id="ARBA00022723"/>
    </source>
</evidence>
<dbReference type="PANTHER" id="PTHR11615">
    <property type="entry name" value="NITRATE, FORMATE, IRON DEHYDROGENASE"/>
    <property type="match status" value="1"/>
</dbReference>
<evidence type="ECO:0000313" key="22">
    <source>
        <dbReference type="Proteomes" id="UP000053095"/>
    </source>
</evidence>
<dbReference type="Gene3D" id="1.10.8.50">
    <property type="match status" value="1"/>
</dbReference>
<evidence type="ECO:0000313" key="21">
    <source>
        <dbReference type="EMBL" id="GAM41609.1"/>
    </source>
</evidence>
<dbReference type="GO" id="GO:0008270">
    <property type="term" value="F:zinc ion binding"/>
    <property type="evidence" value="ECO:0007669"/>
    <property type="project" value="InterPro"/>
</dbReference>
<dbReference type="GO" id="GO:0006284">
    <property type="term" value="P:base-excision repair"/>
    <property type="evidence" value="ECO:0007669"/>
    <property type="project" value="InterPro"/>
</dbReference>
<dbReference type="Proteomes" id="UP000053095">
    <property type="component" value="Unassembled WGS sequence"/>
</dbReference>
<dbReference type="AlphaFoldDB" id="A0A6V8HIF3"/>
<dbReference type="InterPro" id="IPR004108">
    <property type="entry name" value="Fe_hydrogenase_lsu_C"/>
</dbReference>
<comment type="function">
    <text evidence="17">Component of the cytosolic Fe/S protein assembly machinery. Required for maturation of extramitochondrial Fe/S proteins. May play a role in the transfer of pre-assembled Fe/S clusters to target apoproteins.</text>
</comment>
<dbReference type="InterPro" id="IPR012319">
    <property type="entry name" value="FPG_cat"/>
</dbReference>
<sequence length="946" mass="104157">MPELAEVARIVHFIRKHLVGKTLANVQAQNDDIVYGKAGTSAAEFQKTMQGNKIVGAGQQGKYFWITMSKPPHVVMHFGMTGWMKIKNADTYYYRTTNADDKDWPPKYWKFLLETDETPKTEAAFVDPRRLARVRLVDCPADDIRQYTPLKENGPDPVTDKDILTIEWLQDKIKSKKVPIKALLLDQANISGIGNWMGDEILYHAKIHPEQYSNTLTDEQIKQLHTSIDYVCTTSVGVLADSEQFPEEWLFKHRWSKGKKNQPSVLPNGNKIVFLTVGGRTSAVVPSVQRKTGPVAKEISDEDLEDVKEKKVAVNSKRKRTAVKEEDDDDDDKDEVVAPKRAASRRAVLQQTVTMSAILSADDLNDFISPGLACIKPVETLPQKSTASAENAYEVTTEDKVQPENQAPTQISLTDCLACSGCVTSAEAVLISLQSHAEVLNTLDAHRPAPLIVAQDGNISVSRKIEPDERIFVASVSPQVRASLAATYGISERKAGFMIDQLLSGPQGLRAGGKHGNGFTWVIDTDVLRQMVLTLTAQEVTEALHTSSSSQNGKYTSPKKPILSSACPGWICYAEKTHPHVLPHLSRLKSPQALSGTFVKSILSRTLGIAPSQIWHLAVMPCFDKKLEASREELTNAAWSNGSNASQSPVRDVDCVITSRELLMLASSRNISLPSLPLKSLAPTYSPRFPDSTIDSFLFSHTSTSKQSSAYGSSGGYLYYVLLSHQEKHPGSRIAVQRGRNSDVIEYSLMSDSDETIMKAARYYGFRNIQNLVRKMKPARASRLPGANRRGATGSGASSSGLDYAFVEVMACPGGCTNGGGQIRLDDAREANASLHTTTSKDPTITTQKHTTYEQREWLSRVDEAYFSAESDSEDQAKAAAADSSLQDTENRMQNILQHWTNLTGVQLEDLVYTTFRKVESDVGKDKNVNDTTRVAELAGKIGGGW</sequence>
<comment type="caution">
    <text evidence="21">The sequence shown here is derived from an EMBL/GenBank/DDBJ whole genome shotgun (WGS) entry which is preliminary data.</text>
</comment>
<dbReference type="GO" id="GO:0019104">
    <property type="term" value="F:DNA N-glycosylase activity"/>
    <property type="evidence" value="ECO:0007669"/>
    <property type="project" value="InterPro"/>
</dbReference>
<dbReference type="GO" id="GO:0051539">
    <property type="term" value="F:4 iron, 4 sulfur cluster binding"/>
    <property type="evidence" value="ECO:0007669"/>
    <property type="project" value="UniProtKB-KW"/>
</dbReference>
<keyword evidence="6" id="KW-0004">4Fe-4S</keyword>
<dbReference type="Gene3D" id="3.40.50.1780">
    <property type="match status" value="1"/>
</dbReference>
<keyword evidence="7" id="KW-0479">Metal-binding</keyword>
<dbReference type="SUPFAM" id="SSF81624">
    <property type="entry name" value="N-terminal domain of MutM-like DNA repair proteins"/>
    <property type="match status" value="1"/>
</dbReference>
<evidence type="ECO:0000256" key="18">
    <source>
        <dbReference type="ARBA" id="ARBA00031269"/>
    </source>
</evidence>
<keyword evidence="9" id="KW-0378">Hydrolase</keyword>
<evidence type="ECO:0000256" key="10">
    <source>
        <dbReference type="ARBA" id="ARBA00023004"/>
    </source>
</evidence>
<evidence type="ECO:0000256" key="3">
    <source>
        <dbReference type="ARBA" id="ARBA00012720"/>
    </source>
</evidence>
<evidence type="ECO:0000259" key="20">
    <source>
        <dbReference type="PROSITE" id="PS51068"/>
    </source>
</evidence>
<keyword evidence="13" id="KW-0234">DNA repair</keyword>
<evidence type="ECO:0000256" key="5">
    <source>
        <dbReference type="ARBA" id="ARBA00017073"/>
    </source>
</evidence>
<dbReference type="Gene3D" id="3.20.190.10">
    <property type="entry name" value="MutM-like, N-terminal"/>
    <property type="match status" value="1"/>
</dbReference>
<dbReference type="FunFam" id="1.10.8.50:FF:000009">
    <property type="entry name" value="Formamidopyrimidine-DNA glycosylase"/>
    <property type="match status" value="1"/>
</dbReference>
<evidence type="ECO:0000256" key="12">
    <source>
        <dbReference type="ARBA" id="ARBA00023125"/>
    </source>
</evidence>
<reference evidence="22" key="1">
    <citation type="journal article" date="2015" name="Genome Announc.">
        <title>Draft genome sequence of Talaromyces cellulolyticus strain Y-94, a source of lignocellulosic biomass-degrading enzymes.</title>
        <authorList>
            <person name="Fujii T."/>
            <person name="Koike H."/>
            <person name="Sawayama S."/>
            <person name="Yano S."/>
            <person name="Inoue H."/>
        </authorList>
    </citation>
    <scope>NUCLEOTIDE SEQUENCE [LARGE SCALE GENOMIC DNA]</scope>
    <source>
        <strain evidence="22">Y-94</strain>
    </source>
</reference>
<keyword evidence="11" id="KW-0411">Iron-sulfur</keyword>
<feature type="domain" description="Formamidopyrimidine-DNA glycosylase catalytic" evidence="20">
    <location>
        <begin position="2"/>
        <end position="132"/>
    </location>
</feature>
<dbReference type="PROSITE" id="PS51068">
    <property type="entry name" value="FPG_CAT"/>
    <property type="match status" value="1"/>
</dbReference>
<evidence type="ECO:0000256" key="17">
    <source>
        <dbReference type="ARBA" id="ARBA00025099"/>
    </source>
</evidence>
<comment type="similarity">
    <text evidence="1">Belongs to the NARF family.</text>
</comment>
<evidence type="ECO:0000256" key="14">
    <source>
        <dbReference type="ARBA" id="ARBA00023239"/>
    </source>
</evidence>
<keyword evidence="15" id="KW-0511">Multifunctional enzyme</keyword>
<accession>A0A6V8HIF3</accession>
<dbReference type="Pfam" id="PF01149">
    <property type="entry name" value="Fapy_DNA_glyco"/>
    <property type="match status" value="1"/>
</dbReference>
<dbReference type="GO" id="GO:0140078">
    <property type="term" value="F:class I DNA-(apurinic or apyrimidinic site) endonuclease activity"/>
    <property type="evidence" value="ECO:0007669"/>
    <property type="project" value="UniProtKB-EC"/>
</dbReference>
<evidence type="ECO:0000256" key="8">
    <source>
        <dbReference type="ARBA" id="ARBA00022763"/>
    </source>
</evidence>
<proteinExistence type="inferred from homology"/>
<keyword evidence="14" id="KW-0456">Lyase</keyword>
<evidence type="ECO:0000256" key="11">
    <source>
        <dbReference type="ARBA" id="ARBA00023014"/>
    </source>
</evidence>
<evidence type="ECO:0000256" key="1">
    <source>
        <dbReference type="ARBA" id="ARBA00006596"/>
    </source>
</evidence>
<evidence type="ECO:0000256" key="19">
    <source>
        <dbReference type="SAM" id="MobiDB-lite"/>
    </source>
</evidence>
<dbReference type="EMBL" id="DF933838">
    <property type="protein sequence ID" value="GAM41609.1"/>
    <property type="molecule type" value="Genomic_DNA"/>
</dbReference>